<dbReference type="KEGG" id="tvd:SG34_032345"/>
<dbReference type="Proteomes" id="UP000032352">
    <property type="component" value="Chromosome pTvir"/>
</dbReference>
<dbReference type="CDD" id="cd02440">
    <property type="entry name" value="AdoMet_MTases"/>
    <property type="match status" value="1"/>
</dbReference>
<gene>
    <name evidence="2" type="ORF">SG34_032345</name>
</gene>
<dbReference type="SUPFAM" id="SSF53335">
    <property type="entry name" value="S-adenosyl-L-methionine-dependent methyltransferases"/>
    <property type="match status" value="1"/>
</dbReference>
<evidence type="ECO:0000313" key="3">
    <source>
        <dbReference type="Proteomes" id="UP000032352"/>
    </source>
</evidence>
<name>A0AAE9ZDK2_9GAMM</name>
<evidence type="ECO:0000313" key="2">
    <source>
        <dbReference type="EMBL" id="WDE08612.1"/>
    </source>
</evidence>
<sequence length="219" mass="25521">MFILKMLLRETRESAIVIFRYYRQYKFLFTELLLFWLYLVRNPYQICRRYFRKRGDNAQVYGETPITTMATLVERLNIQPKNNVLELGCGRGRLVFWLNIIQGCRVTGVDCVPVFINIARRISKVCHISGVNWLNQDLMTVSLKGYDFIFLYGTTLDDNALEAWVKARMHELAPGASIVTVSYSLIEYGAAPYLTLVNTVVLPFPWGETEVYIHRRLCQ</sequence>
<dbReference type="RefSeq" id="WP_084724058.1">
    <property type="nucleotide sequence ID" value="NZ_CP059734.1"/>
</dbReference>
<dbReference type="Gene3D" id="3.40.50.150">
    <property type="entry name" value="Vaccinia Virus protein VP39"/>
    <property type="match status" value="1"/>
</dbReference>
<organism evidence="2 3">
    <name type="scientific">Thalassomonas viridans</name>
    <dbReference type="NCBI Taxonomy" id="137584"/>
    <lineage>
        <taxon>Bacteria</taxon>
        <taxon>Pseudomonadati</taxon>
        <taxon>Pseudomonadota</taxon>
        <taxon>Gammaproteobacteria</taxon>
        <taxon>Alteromonadales</taxon>
        <taxon>Colwelliaceae</taxon>
        <taxon>Thalassomonas</taxon>
    </lineage>
</organism>
<keyword evidence="2" id="KW-0489">Methyltransferase</keyword>
<evidence type="ECO:0000259" key="1">
    <source>
        <dbReference type="Pfam" id="PF13649"/>
    </source>
</evidence>
<keyword evidence="2" id="KW-0808">Transferase</keyword>
<dbReference type="AlphaFoldDB" id="A0AAE9ZDK2"/>
<dbReference type="GO" id="GO:0032259">
    <property type="term" value="P:methylation"/>
    <property type="evidence" value="ECO:0007669"/>
    <property type="project" value="UniProtKB-KW"/>
</dbReference>
<dbReference type="EMBL" id="CP059734">
    <property type="protein sequence ID" value="WDE08612.1"/>
    <property type="molecule type" value="Genomic_DNA"/>
</dbReference>
<reference evidence="2 3" key="2">
    <citation type="journal article" date="2022" name="Mar. Drugs">
        <title>Bioassay-Guided Fractionation Leads to the Detection of Cholic Acid Generated by the Rare Thalassomonas sp.</title>
        <authorList>
            <person name="Pheiffer F."/>
            <person name="Schneider Y.K."/>
            <person name="Hansen E.H."/>
            <person name="Andersen J.H."/>
            <person name="Isaksson J."/>
            <person name="Busche T."/>
            <person name="R C."/>
            <person name="Kalinowski J."/>
            <person name="Zyl L.V."/>
            <person name="Trindade M."/>
        </authorList>
    </citation>
    <scope>NUCLEOTIDE SEQUENCE [LARGE SCALE GENOMIC DNA]</scope>
    <source>
        <strain evidence="2 3">XOM25</strain>
    </source>
</reference>
<dbReference type="Pfam" id="PF13649">
    <property type="entry name" value="Methyltransf_25"/>
    <property type="match status" value="1"/>
</dbReference>
<dbReference type="InterPro" id="IPR041698">
    <property type="entry name" value="Methyltransf_25"/>
</dbReference>
<keyword evidence="3" id="KW-1185">Reference proteome</keyword>
<protein>
    <submittedName>
        <fullName evidence="2">Class I SAM-dependent methyltransferase</fullName>
    </submittedName>
</protein>
<feature type="domain" description="Methyltransferase" evidence="1">
    <location>
        <begin position="84"/>
        <end position="174"/>
    </location>
</feature>
<accession>A0AAE9ZDK2</accession>
<dbReference type="GO" id="GO:0008168">
    <property type="term" value="F:methyltransferase activity"/>
    <property type="evidence" value="ECO:0007669"/>
    <property type="project" value="UniProtKB-KW"/>
</dbReference>
<reference evidence="2 3" key="1">
    <citation type="journal article" date="2015" name="Genome Announc.">
        <title>Draft Genome Sequences of Marine Isolates of Thalassomonas viridans and Thalassomonas actiniarum.</title>
        <authorList>
            <person name="Olonade I."/>
            <person name="van Zyl L.J."/>
            <person name="Trindade M."/>
        </authorList>
    </citation>
    <scope>NUCLEOTIDE SEQUENCE [LARGE SCALE GENOMIC DNA]</scope>
    <source>
        <strain evidence="2 3">XOM25</strain>
    </source>
</reference>
<proteinExistence type="predicted"/>
<dbReference type="InterPro" id="IPR029063">
    <property type="entry name" value="SAM-dependent_MTases_sf"/>
</dbReference>